<reference evidence="2 3" key="1">
    <citation type="submission" date="2018-01" db="EMBL/GenBank/DDBJ databases">
        <title>Draft genome sequence of Salinispora sp. 13K206.</title>
        <authorList>
            <person name="Sahin N."/>
            <person name="Saygin H."/>
            <person name="Ay H."/>
        </authorList>
    </citation>
    <scope>NUCLEOTIDE SEQUENCE [LARGE SCALE GENOMIC DNA]</scope>
    <source>
        <strain evidence="2 3">13K206</strain>
    </source>
</reference>
<proteinExistence type="predicted"/>
<accession>A0A2W2D3P3</accession>
<evidence type="ECO:0000256" key="1">
    <source>
        <dbReference type="SAM" id="MobiDB-lite"/>
    </source>
</evidence>
<dbReference type="EMBL" id="POUB01000079">
    <property type="protein sequence ID" value="PZF98248.1"/>
    <property type="molecule type" value="Genomic_DNA"/>
</dbReference>
<protein>
    <recommendedName>
        <fullName evidence="4">Terminase</fullName>
    </recommendedName>
</protein>
<keyword evidence="3" id="KW-1185">Reference proteome</keyword>
<dbReference type="AlphaFoldDB" id="A0A2W2D3P3"/>
<dbReference type="Proteomes" id="UP000248749">
    <property type="component" value="Unassembled WGS sequence"/>
</dbReference>
<evidence type="ECO:0008006" key="4">
    <source>
        <dbReference type="Google" id="ProtNLM"/>
    </source>
</evidence>
<evidence type="ECO:0000313" key="3">
    <source>
        <dbReference type="Proteomes" id="UP000248749"/>
    </source>
</evidence>
<dbReference type="RefSeq" id="WP_111134608.1">
    <property type="nucleotide sequence ID" value="NZ_POUB01000079.1"/>
</dbReference>
<organism evidence="2 3">
    <name type="scientific">Micromonospora deserti</name>
    <dbReference type="NCBI Taxonomy" id="2070366"/>
    <lineage>
        <taxon>Bacteria</taxon>
        <taxon>Bacillati</taxon>
        <taxon>Actinomycetota</taxon>
        <taxon>Actinomycetes</taxon>
        <taxon>Micromonosporales</taxon>
        <taxon>Micromonosporaceae</taxon>
        <taxon>Micromonospora</taxon>
    </lineage>
</organism>
<feature type="region of interest" description="Disordered" evidence="1">
    <location>
        <begin position="227"/>
        <end position="250"/>
    </location>
</feature>
<sequence>MPPSDRYVVDFPTLWIVPAWIERHCPQPDRFNRGGAYELYDWQLWCTVNHYRVKRTALWAPENPVLGPAFYHRRSQIIGPQKIGKGPWSAALCLAEGGGPVLFAGWAEPGDVYRCEDNGCGCGWVYEYDPGEPKGMRWPTPLIQITATSEDQTDNIYRHVKAMIRLGPLSDLMRLGEDMVRIGTEGEIDTVSSGALSKVGNPVTFVMQDETGLYNDKNKLRKVAETQRRGAAGMGGRSMETTNPYDPSEDSVAQRTYESAARDVFRFYEPPPANLSYRNKRERRKIHAFNYAGSPHVDVDSIDAEAAELAEKDPPQAERYYGNRMVYGAGTWLEGDRWDAREWQRVMPPGTPPREVPPGTAIVLALDGSDTDDWTVIRAETEQGYQFTPTFGEDKLPTVWDPAKHGGQVPRLEVRAAVDELFARFDVVRFYFDPPDWKTEGDDWSATYGEKRVIRWYTQRLVQMHEAAVRLHTDVVKKDATFTHDGCPTTLVHVRNARKLPRPAQRYVLGKPSQTQKIDACVTSILVHEAAGDVTAAGLWPREDNFVYTASSTRRSRR</sequence>
<gene>
    <name evidence="2" type="ORF">C1I99_13765</name>
</gene>
<comment type="caution">
    <text evidence="2">The sequence shown here is derived from an EMBL/GenBank/DDBJ whole genome shotgun (WGS) entry which is preliminary data.</text>
</comment>
<feature type="compositionally biased region" description="Polar residues" evidence="1">
    <location>
        <begin position="239"/>
        <end position="250"/>
    </location>
</feature>
<dbReference type="OrthoDB" id="3197057at2"/>
<evidence type="ECO:0000313" key="2">
    <source>
        <dbReference type="EMBL" id="PZF98248.1"/>
    </source>
</evidence>
<name>A0A2W2D3P3_9ACTN</name>